<dbReference type="EMBL" id="JAEQNE010000008">
    <property type="protein sequence ID" value="MBL0394548.1"/>
    <property type="molecule type" value="Genomic_DNA"/>
</dbReference>
<feature type="region of interest" description="Disordered" evidence="1">
    <location>
        <begin position="1"/>
        <end position="32"/>
    </location>
</feature>
<evidence type="ECO:0000313" key="2">
    <source>
        <dbReference type="EMBL" id="MBL0394548.1"/>
    </source>
</evidence>
<dbReference type="RefSeq" id="WP_201677212.1">
    <property type="nucleotide sequence ID" value="NZ_JAEQNE010000008.1"/>
</dbReference>
<protein>
    <submittedName>
        <fullName evidence="2">Uncharacterized protein</fullName>
    </submittedName>
</protein>
<evidence type="ECO:0000256" key="1">
    <source>
        <dbReference type="SAM" id="MobiDB-lite"/>
    </source>
</evidence>
<organism evidence="2 3">
    <name type="scientific">Ramlibacter monticola</name>
    <dbReference type="NCBI Taxonomy" id="1926872"/>
    <lineage>
        <taxon>Bacteria</taxon>
        <taxon>Pseudomonadati</taxon>
        <taxon>Pseudomonadota</taxon>
        <taxon>Betaproteobacteria</taxon>
        <taxon>Burkholderiales</taxon>
        <taxon>Comamonadaceae</taxon>
        <taxon>Ramlibacter</taxon>
    </lineage>
</organism>
<accession>A0A937CWA2</accession>
<gene>
    <name evidence="2" type="ORF">JJ685_25640</name>
</gene>
<dbReference type="AlphaFoldDB" id="A0A937CWA2"/>
<sequence>MSSLQDARSSPSSFPADLPADPAPVESPLSPAPQLAQASRALWVATLSLMAAYMQNPAPAHRLLLARRIARNFDTLGRQECFAPGCRATFARLARRWQARAEQLTPEGPAPRRGWFARLFPARY</sequence>
<comment type="caution">
    <text evidence="2">The sequence shown here is derived from an EMBL/GenBank/DDBJ whole genome shotgun (WGS) entry which is preliminary data.</text>
</comment>
<feature type="compositionally biased region" description="Polar residues" evidence="1">
    <location>
        <begin position="1"/>
        <end position="13"/>
    </location>
</feature>
<reference evidence="2 3" key="1">
    <citation type="journal article" date="2017" name="Int. J. Syst. Evol. Microbiol.">
        <title>Ramlibacter monticola sp. nov., isolated from forest soil.</title>
        <authorList>
            <person name="Chaudhary D.K."/>
            <person name="Kim J."/>
        </authorList>
    </citation>
    <scope>NUCLEOTIDE SEQUENCE [LARGE SCALE GENOMIC DNA]</scope>
    <source>
        <strain evidence="2 3">KACC 19175</strain>
    </source>
</reference>
<keyword evidence="3" id="KW-1185">Reference proteome</keyword>
<name>A0A937CWA2_9BURK</name>
<evidence type="ECO:0000313" key="3">
    <source>
        <dbReference type="Proteomes" id="UP000599109"/>
    </source>
</evidence>
<proteinExistence type="predicted"/>
<dbReference type="Proteomes" id="UP000599109">
    <property type="component" value="Unassembled WGS sequence"/>
</dbReference>